<evidence type="ECO:0000313" key="1">
    <source>
        <dbReference type="EMBL" id="KAI8425255.1"/>
    </source>
</evidence>
<name>A0ACC0JM96_CHOFU</name>
<organism evidence="1 2">
    <name type="scientific">Choristoneura fumiferana</name>
    <name type="common">Spruce budworm moth</name>
    <name type="synonym">Archips fumiferana</name>
    <dbReference type="NCBI Taxonomy" id="7141"/>
    <lineage>
        <taxon>Eukaryota</taxon>
        <taxon>Metazoa</taxon>
        <taxon>Ecdysozoa</taxon>
        <taxon>Arthropoda</taxon>
        <taxon>Hexapoda</taxon>
        <taxon>Insecta</taxon>
        <taxon>Pterygota</taxon>
        <taxon>Neoptera</taxon>
        <taxon>Endopterygota</taxon>
        <taxon>Lepidoptera</taxon>
        <taxon>Glossata</taxon>
        <taxon>Ditrysia</taxon>
        <taxon>Tortricoidea</taxon>
        <taxon>Tortricidae</taxon>
        <taxon>Tortricinae</taxon>
        <taxon>Choristoneura</taxon>
    </lineage>
</organism>
<protein>
    <submittedName>
        <fullName evidence="1">Uncharacterized protein</fullName>
    </submittedName>
</protein>
<sequence>MRKNVMKGKFKTLLKNFCLESTYPGLKYFYLYPDCISRLFSRGFWAVSLLLLYVFAGWLAVLLYSRFSNGPTRISIKTQHAPLTELPYPAITVCSPNQMTIAAVNHLNKTLVNGNRNIDLNENIPHLLGFHERIKYNQINASTLQHLQGLINANRYTVREIMALVAQSCDDFLKLCIFQQERQDCRKLFRPLITVHGLCCIFNSPYYFNEKRNVKDHVFEPHMATTLGRADALTVVVDYEPEKAMDYTVGAGGGIRVYFTDWSEFPADDMNKIVYPNTESFMMIRATHTYCTDYVMELDPNSRNCTLENELDLIYFDKYRNSDCDHLCYVRNLQSECHCLPLFLPQAKTDQVCNITDIPCIGRVRLQNFTVECNCLRDCVYNQYFVHMSLGNLHALPYMLLNPYESVNFTNSTSILHMYFSGPSFVKKKQETVMTKVTLFSNIGGIFGLCLGFSIISIFEIIFYISKAIRNHFTR</sequence>
<keyword evidence="2" id="KW-1185">Reference proteome</keyword>
<dbReference type="EMBL" id="CM046111">
    <property type="protein sequence ID" value="KAI8425255.1"/>
    <property type="molecule type" value="Genomic_DNA"/>
</dbReference>
<reference evidence="1 2" key="1">
    <citation type="journal article" date="2022" name="Genome Biol. Evol.">
        <title>The Spruce Budworm Genome: Reconstructing the Evolutionary History of Antifreeze Proteins.</title>
        <authorList>
            <person name="Beliveau C."/>
            <person name="Gagne P."/>
            <person name="Picq S."/>
            <person name="Vernygora O."/>
            <person name="Keeling C.I."/>
            <person name="Pinkney K."/>
            <person name="Doucet D."/>
            <person name="Wen F."/>
            <person name="Johnston J.S."/>
            <person name="Maaroufi H."/>
            <person name="Boyle B."/>
            <person name="Laroche J."/>
            <person name="Dewar K."/>
            <person name="Juretic N."/>
            <person name="Blackburn G."/>
            <person name="Nisole A."/>
            <person name="Brunet B."/>
            <person name="Brandao M."/>
            <person name="Lumley L."/>
            <person name="Duan J."/>
            <person name="Quan G."/>
            <person name="Lucarotti C.J."/>
            <person name="Roe A.D."/>
            <person name="Sperling F.A.H."/>
            <person name="Levesque R.C."/>
            <person name="Cusson M."/>
        </authorList>
    </citation>
    <scope>NUCLEOTIDE SEQUENCE [LARGE SCALE GENOMIC DNA]</scope>
    <source>
        <strain evidence="1">Glfc:IPQL:Cfum</strain>
    </source>
</reference>
<comment type="caution">
    <text evidence="1">The sequence shown here is derived from an EMBL/GenBank/DDBJ whole genome shotgun (WGS) entry which is preliminary data.</text>
</comment>
<evidence type="ECO:0000313" key="2">
    <source>
        <dbReference type="Proteomes" id="UP001064048"/>
    </source>
</evidence>
<dbReference type="Proteomes" id="UP001064048">
    <property type="component" value="Chromosome 11"/>
</dbReference>
<proteinExistence type="predicted"/>
<accession>A0ACC0JM96</accession>
<gene>
    <name evidence="1" type="ORF">MSG28_007048</name>
</gene>